<keyword evidence="8 11" id="KW-1133">Transmembrane helix</keyword>
<sequence>MKKYLMPAVRLTAVLIVLLAVMYPLLIAAVGKMSKGGGNGETVAVNGKVVGFANVGQSFTEDKYFYSRPSAVNYNAAGSGGSNKGASNADYLKVVAERIDTFLAHNPGVKRDDVPVELVTASASGLDPHLSPAAVYVQVARIATIRGIPQERINKLVESHVQAPLLGLLGPSTVNILQLNIALDALSSISK</sequence>
<keyword evidence="3 11" id="KW-0633">Potassium transport</keyword>
<dbReference type="NCBIfam" id="NF001454">
    <property type="entry name" value="PRK00315.1"/>
    <property type="match status" value="1"/>
</dbReference>
<dbReference type="HAMAP" id="MF_00276">
    <property type="entry name" value="KdpC"/>
    <property type="match status" value="1"/>
</dbReference>
<organism evidence="12 13">
    <name type="scientific">Chitinophaga horti</name>
    <dbReference type="NCBI Taxonomy" id="2920382"/>
    <lineage>
        <taxon>Bacteria</taxon>
        <taxon>Pseudomonadati</taxon>
        <taxon>Bacteroidota</taxon>
        <taxon>Chitinophagia</taxon>
        <taxon>Chitinophagales</taxon>
        <taxon>Chitinophagaceae</taxon>
        <taxon>Chitinophaga</taxon>
    </lineage>
</organism>
<evidence type="ECO:0000256" key="4">
    <source>
        <dbReference type="ARBA" id="ARBA00022692"/>
    </source>
</evidence>
<gene>
    <name evidence="11" type="primary">kdpC</name>
    <name evidence="12" type="ORF">MKQ68_21620</name>
</gene>
<reference evidence="12" key="1">
    <citation type="submission" date="2022-10" db="EMBL/GenBank/DDBJ databases">
        <title>Chitinophaga sp. nov., isolated from soil.</title>
        <authorList>
            <person name="Jeon C.O."/>
        </authorList>
    </citation>
    <scope>NUCLEOTIDE SEQUENCE</scope>
    <source>
        <strain evidence="12">R8</strain>
    </source>
</reference>
<protein>
    <recommendedName>
        <fullName evidence="11">Potassium-transporting ATPase KdpC subunit</fullName>
    </recommendedName>
    <alternativeName>
        <fullName evidence="11">ATP phosphohydrolase [potassium-transporting] C chain</fullName>
    </alternativeName>
    <alternativeName>
        <fullName evidence="11">Potassium-binding and translocating subunit C</fullName>
    </alternativeName>
    <alternativeName>
        <fullName evidence="11">Potassium-translocating ATPase C chain</fullName>
    </alternativeName>
</protein>
<dbReference type="PANTHER" id="PTHR30042">
    <property type="entry name" value="POTASSIUM-TRANSPORTING ATPASE C CHAIN"/>
    <property type="match status" value="1"/>
</dbReference>
<comment type="subunit">
    <text evidence="11">The system is composed of three essential subunits: KdpA, KdpB and KdpC.</text>
</comment>
<dbReference type="Pfam" id="PF02669">
    <property type="entry name" value="KdpC"/>
    <property type="match status" value="1"/>
</dbReference>
<evidence type="ECO:0000256" key="1">
    <source>
        <dbReference type="ARBA" id="ARBA00022448"/>
    </source>
</evidence>
<dbReference type="InterPro" id="IPR003820">
    <property type="entry name" value="KdpC"/>
</dbReference>
<keyword evidence="13" id="KW-1185">Reference proteome</keyword>
<evidence type="ECO:0000256" key="7">
    <source>
        <dbReference type="ARBA" id="ARBA00022958"/>
    </source>
</evidence>
<evidence type="ECO:0000256" key="3">
    <source>
        <dbReference type="ARBA" id="ARBA00022538"/>
    </source>
</evidence>
<dbReference type="EMBL" id="CP107006">
    <property type="protein sequence ID" value="UYQ92682.1"/>
    <property type="molecule type" value="Genomic_DNA"/>
</dbReference>
<keyword evidence="7 11" id="KW-0630">Potassium</keyword>
<evidence type="ECO:0000256" key="9">
    <source>
        <dbReference type="ARBA" id="ARBA00023065"/>
    </source>
</evidence>
<evidence type="ECO:0000256" key="8">
    <source>
        <dbReference type="ARBA" id="ARBA00022989"/>
    </source>
</evidence>
<dbReference type="Proteomes" id="UP001162741">
    <property type="component" value="Chromosome"/>
</dbReference>
<dbReference type="PANTHER" id="PTHR30042:SF2">
    <property type="entry name" value="POTASSIUM-TRANSPORTING ATPASE KDPC SUBUNIT"/>
    <property type="match status" value="1"/>
</dbReference>
<keyword evidence="6 11" id="KW-0067">ATP-binding</keyword>
<keyword evidence="10 11" id="KW-0472">Membrane</keyword>
<evidence type="ECO:0000313" key="12">
    <source>
        <dbReference type="EMBL" id="UYQ92682.1"/>
    </source>
</evidence>
<keyword evidence="4 11" id="KW-0812">Transmembrane</keyword>
<evidence type="ECO:0000256" key="5">
    <source>
        <dbReference type="ARBA" id="ARBA00022741"/>
    </source>
</evidence>
<evidence type="ECO:0000256" key="6">
    <source>
        <dbReference type="ARBA" id="ARBA00022840"/>
    </source>
</evidence>
<evidence type="ECO:0000256" key="10">
    <source>
        <dbReference type="ARBA" id="ARBA00023136"/>
    </source>
</evidence>
<evidence type="ECO:0000256" key="2">
    <source>
        <dbReference type="ARBA" id="ARBA00022475"/>
    </source>
</evidence>
<evidence type="ECO:0000256" key="11">
    <source>
        <dbReference type="HAMAP-Rule" id="MF_00276"/>
    </source>
</evidence>
<dbReference type="NCBIfam" id="TIGR00681">
    <property type="entry name" value="kdpC"/>
    <property type="match status" value="1"/>
</dbReference>
<accession>A0ABY6IZ65</accession>
<comment type="subcellular location">
    <subcellularLocation>
        <location evidence="11">Cell membrane</location>
        <topology evidence="11">Single-pass membrane protein</topology>
    </subcellularLocation>
</comment>
<comment type="similarity">
    <text evidence="11">Belongs to the KdpC family.</text>
</comment>
<dbReference type="PIRSF" id="PIRSF001296">
    <property type="entry name" value="K_ATPase_KdpC"/>
    <property type="match status" value="1"/>
</dbReference>
<keyword evidence="1 11" id="KW-0813">Transport</keyword>
<dbReference type="NCBIfam" id="NF010606">
    <property type="entry name" value="PRK14002.1"/>
    <property type="match status" value="1"/>
</dbReference>
<comment type="function">
    <text evidence="11">Part of the high-affinity ATP-driven potassium transport (or Kdp) system, which catalyzes the hydrolysis of ATP coupled with the electrogenic transport of potassium into the cytoplasm. This subunit acts as a catalytic chaperone that increases the ATP-binding affinity of the ATP-hydrolyzing subunit KdpB by the formation of a transient KdpB/KdpC/ATP ternary complex.</text>
</comment>
<keyword evidence="2 11" id="KW-1003">Cell membrane</keyword>
<keyword evidence="9 11" id="KW-0406">Ion transport</keyword>
<name>A0ABY6IZ65_9BACT</name>
<dbReference type="RefSeq" id="WP_264280911.1">
    <property type="nucleotide sequence ID" value="NZ_CP107006.1"/>
</dbReference>
<proteinExistence type="inferred from homology"/>
<keyword evidence="5 11" id="KW-0547">Nucleotide-binding</keyword>
<evidence type="ECO:0000313" key="13">
    <source>
        <dbReference type="Proteomes" id="UP001162741"/>
    </source>
</evidence>